<reference evidence="4" key="2">
    <citation type="submission" date="2023-01" db="EMBL/GenBank/DDBJ databases">
        <authorList>
            <person name="Petersen C."/>
        </authorList>
    </citation>
    <scope>NUCLEOTIDE SEQUENCE</scope>
    <source>
        <strain evidence="4">IBT 17514</strain>
    </source>
</reference>
<reference evidence="4" key="1">
    <citation type="journal article" date="2023" name="IMA Fungus">
        <title>Comparative genomic study of the Penicillium genus elucidates a diverse pangenome and 15 lateral gene transfer events.</title>
        <authorList>
            <person name="Petersen C."/>
            <person name="Sorensen T."/>
            <person name="Nielsen M.R."/>
            <person name="Sondergaard T.E."/>
            <person name="Sorensen J.L."/>
            <person name="Fitzpatrick D.A."/>
            <person name="Frisvad J.C."/>
            <person name="Nielsen K.L."/>
        </authorList>
    </citation>
    <scope>NUCLEOTIDE SEQUENCE</scope>
    <source>
        <strain evidence="4">IBT 17514</strain>
    </source>
</reference>
<dbReference type="EMBL" id="JAQJAN010000010">
    <property type="protein sequence ID" value="KAJ5719733.1"/>
    <property type="molecule type" value="Genomic_DNA"/>
</dbReference>
<evidence type="ECO:0000256" key="2">
    <source>
        <dbReference type="ARBA" id="ARBA00038157"/>
    </source>
</evidence>
<comment type="similarity">
    <text evidence="2">Belongs to the aldo/keto reductase family. Aldo/keto reductase 2 subfamily.</text>
</comment>
<sequence>MTNIPQLVFGGASVATDGSFKNVAEVSNLLEALEREEIKQIDTAQIYGAIEQLLGEAGVSSRFFVDTKHSGGWSAGSSSREDVYQKGLESLEKLGVDKVYQGNYNVVSRDLEADLFPVLRQHGIAFFAYSPIAGGFLTKARAQLVEGTKGDGRWDPQSSMGSFYHTMYSKPSFFQALDEWNAMSESSGIPKAELAYR</sequence>
<name>A0AAD6HJ46_9EURO</name>
<comment type="caution">
    <text evidence="4">The sequence shown here is derived from an EMBL/GenBank/DDBJ whole genome shotgun (WGS) entry which is preliminary data.</text>
</comment>
<evidence type="ECO:0000256" key="1">
    <source>
        <dbReference type="ARBA" id="ARBA00023002"/>
    </source>
</evidence>
<dbReference type="InterPro" id="IPR050523">
    <property type="entry name" value="AKR_Detox_Biosynth"/>
</dbReference>
<dbReference type="GO" id="GO:0016491">
    <property type="term" value="F:oxidoreductase activity"/>
    <property type="evidence" value="ECO:0007669"/>
    <property type="project" value="UniProtKB-KW"/>
</dbReference>
<dbReference type="Pfam" id="PF00248">
    <property type="entry name" value="Aldo_ket_red"/>
    <property type="match status" value="1"/>
</dbReference>
<accession>A0AAD6HJ46</accession>
<dbReference type="AlphaFoldDB" id="A0AAD6HJ46"/>
<keyword evidence="1" id="KW-0560">Oxidoreductase</keyword>
<organism evidence="4 5">
    <name type="scientific">Penicillium malachiteum</name>
    <dbReference type="NCBI Taxonomy" id="1324776"/>
    <lineage>
        <taxon>Eukaryota</taxon>
        <taxon>Fungi</taxon>
        <taxon>Dikarya</taxon>
        <taxon>Ascomycota</taxon>
        <taxon>Pezizomycotina</taxon>
        <taxon>Eurotiomycetes</taxon>
        <taxon>Eurotiomycetidae</taxon>
        <taxon>Eurotiales</taxon>
        <taxon>Aspergillaceae</taxon>
        <taxon>Penicillium</taxon>
    </lineage>
</organism>
<evidence type="ECO:0000313" key="4">
    <source>
        <dbReference type="EMBL" id="KAJ5719733.1"/>
    </source>
</evidence>
<dbReference type="Proteomes" id="UP001215712">
    <property type="component" value="Unassembled WGS sequence"/>
</dbReference>
<protein>
    <submittedName>
        <fullName evidence="4">Alcohol dehydrogenase</fullName>
    </submittedName>
</protein>
<evidence type="ECO:0000259" key="3">
    <source>
        <dbReference type="Pfam" id="PF00248"/>
    </source>
</evidence>
<dbReference type="SUPFAM" id="SSF51430">
    <property type="entry name" value="NAD(P)-linked oxidoreductase"/>
    <property type="match status" value="1"/>
</dbReference>
<feature type="domain" description="NADP-dependent oxidoreductase" evidence="3">
    <location>
        <begin position="99"/>
        <end position="197"/>
    </location>
</feature>
<dbReference type="InterPro" id="IPR023210">
    <property type="entry name" value="NADP_OxRdtase_dom"/>
</dbReference>
<gene>
    <name evidence="4" type="ORF">N7493_007311</name>
</gene>
<dbReference type="InterPro" id="IPR036812">
    <property type="entry name" value="NAD(P)_OxRdtase_dom_sf"/>
</dbReference>
<evidence type="ECO:0000313" key="5">
    <source>
        <dbReference type="Proteomes" id="UP001215712"/>
    </source>
</evidence>
<dbReference type="Gene3D" id="3.20.20.100">
    <property type="entry name" value="NADP-dependent oxidoreductase domain"/>
    <property type="match status" value="2"/>
</dbReference>
<proteinExistence type="inferred from homology"/>
<dbReference type="PANTHER" id="PTHR43364">
    <property type="entry name" value="NADH-SPECIFIC METHYLGLYOXAL REDUCTASE-RELATED"/>
    <property type="match status" value="1"/>
</dbReference>
<keyword evidence="5" id="KW-1185">Reference proteome</keyword>
<dbReference type="PANTHER" id="PTHR43364:SF4">
    <property type="entry name" value="NAD(P)-LINKED OXIDOREDUCTASE SUPERFAMILY PROTEIN"/>
    <property type="match status" value="1"/>
</dbReference>